<dbReference type="AlphaFoldDB" id="A0A9J7E516"/>
<feature type="signal peptide" evidence="2">
    <location>
        <begin position="1"/>
        <end position="16"/>
    </location>
</feature>
<dbReference type="InterPro" id="IPR029058">
    <property type="entry name" value="AB_hydrolase_fold"/>
</dbReference>
<dbReference type="SUPFAM" id="SSF53474">
    <property type="entry name" value="alpha/beta-Hydrolases"/>
    <property type="match status" value="1"/>
</dbReference>
<dbReference type="Gene3D" id="3.40.50.1820">
    <property type="entry name" value="alpha/beta hydrolase"/>
    <property type="match status" value="1"/>
</dbReference>
<feature type="domain" description="Carboxylesterase type B" evidence="3">
    <location>
        <begin position="21"/>
        <end position="504"/>
    </location>
</feature>
<dbReference type="InterPro" id="IPR002018">
    <property type="entry name" value="CarbesteraseB"/>
</dbReference>
<feature type="chain" id="PRO_5039926112" evidence="2">
    <location>
        <begin position="17"/>
        <end position="630"/>
    </location>
</feature>
<dbReference type="Pfam" id="PF00135">
    <property type="entry name" value="COesterase"/>
    <property type="match status" value="1"/>
</dbReference>
<evidence type="ECO:0000256" key="2">
    <source>
        <dbReference type="SAM" id="SignalP"/>
    </source>
</evidence>
<keyword evidence="1" id="KW-0325">Glycoprotein</keyword>
<sequence>MLKILTLCAILALALGQQGPSVELDGQGTVIGSLSTEGNYFEFHGIPYADATSGINRFKAPLPPPSFQTPLTANRKDIKCVRALGVGYEGTEDCLVVDIYTPTIDNNKKLPVMVWVKGKEFDRINNPELSFRNFIEKEVVVVSLNYRESVLGFLCLGTETAPGNAGLKDIIAGLKWIQKNIARFGGDPGSVTIVGHGSGGAAVDLVTMSPMGNGLVHKVIAQSGNAFSPWAVSRDNLKHAIDVAEGLGHTITNIEQLSEVFTRTSVGALMAVINELDLTDNSLAFAPCVERKELEGVEPFLIKTPAEVVHNNEFLDIPTIIGFVDYEGTIRSKEAIGNDWLNRMDESFSEFIQPDLKIEDDQVSVADEIKRYYFGSTTPNLYEPYLRYHGDTMILISSLREVRNRVFATESQQTYLYQFSYKGTLGAAFIGPINVDSAPHGVEVAYLFNGGSEANDLDRLITNILVDRWTNFAKNGIPSTEHSNVVWQHYARLNPHFLRIGTVDEIDGERQGPVEVALRNPHPQTASFWERIYTSHFLDAQSNWEIIDRNEDTPTTTLSPGGIDVCDGDGDDCGTDNGSGNDNGSGDGNDDCEGDDCDDGNSASTAVGYTFLIISLFSILNHFHSSQILS</sequence>
<dbReference type="PANTHER" id="PTHR11559">
    <property type="entry name" value="CARBOXYLESTERASE"/>
    <property type="match status" value="1"/>
</dbReference>
<accession>A0A9J7E516</accession>
<dbReference type="KEGG" id="sliu:111353493"/>
<gene>
    <name evidence="5" type="primary">LOC111353493</name>
</gene>
<evidence type="ECO:0000256" key="1">
    <source>
        <dbReference type="ARBA" id="ARBA00023180"/>
    </source>
</evidence>
<dbReference type="Proteomes" id="UP000301870">
    <property type="component" value="Chromosome 16"/>
</dbReference>
<protein>
    <submittedName>
        <fullName evidence="5">Venom carboxylesterase-6-like</fullName>
    </submittedName>
</protein>
<dbReference type="GeneID" id="111353493"/>
<evidence type="ECO:0000313" key="5">
    <source>
        <dbReference type="RefSeq" id="XP_022822321.1"/>
    </source>
</evidence>
<reference evidence="5" key="1">
    <citation type="submission" date="2025-08" db="UniProtKB">
        <authorList>
            <consortium name="RefSeq"/>
        </authorList>
    </citation>
    <scope>IDENTIFICATION</scope>
    <source>
        <strain evidence="5">Ishihara</strain>
        <tissue evidence="5">Whole body</tissue>
    </source>
</reference>
<dbReference type="OrthoDB" id="19653at2759"/>
<keyword evidence="4" id="KW-1185">Reference proteome</keyword>
<dbReference type="CTD" id="100169706"/>
<evidence type="ECO:0000313" key="4">
    <source>
        <dbReference type="Proteomes" id="UP000301870"/>
    </source>
</evidence>
<dbReference type="RefSeq" id="XP_022822321.1">
    <property type="nucleotide sequence ID" value="XM_022966553.1"/>
</dbReference>
<keyword evidence="2" id="KW-0732">Signal</keyword>
<dbReference type="InterPro" id="IPR050309">
    <property type="entry name" value="Type-B_Carboxylest/Lipase"/>
</dbReference>
<proteinExistence type="predicted"/>
<name>A0A9J7E516_SPOLT</name>
<organism evidence="4 5">
    <name type="scientific">Spodoptera litura</name>
    <name type="common">Asian cotton leafworm</name>
    <dbReference type="NCBI Taxonomy" id="69820"/>
    <lineage>
        <taxon>Eukaryota</taxon>
        <taxon>Metazoa</taxon>
        <taxon>Ecdysozoa</taxon>
        <taxon>Arthropoda</taxon>
        <taxon>Hexapoda</taxon>
        <taxon>Insecta</taxon>
        <taxon>Pterygota</taxon>
        <taxon>Neoptera</taxon>
        <taxon>Endopterygota</taxon>
        <taxon>Lepidoptera</taxon>
        <taxon>Glossata</taxon>
        <taxon>Ditrysia</taxon>
        <taxon>Noctuoidea</taxon>
        <taxon>Noctuidae</taxon>
        <taxon>Amphipyrinae</taxon>
        <taxon>Spodoptera</taxon>
    </lineage>
</organism>
<evidence type="ECO:0000259" key="3">
    <source>
        <dbReference type="Pfam" id="PF00135"/>
    </source>
</evidence>